<accession>A0ABN7XD61</accession>
<evidence type="ECO:0000313" key="2">
    <source>
        <dbReference type="Proteomes" id="UP000789901"/>
    </source>
</evidence>
<proteinExistence type="predicted"/>
<name>A0ABN7XD61_GIGMA</name>
<organism evidence="1 2">
    <name type="scientific">Gigaspora margarita</name>
    <dbReference type="NCBI Taxonomy" id="4874"/>
    <lineage>
        <taxon>Eukaryota</taxon>
        <taxon>Fungi</taxon>
        <taxon>Fungi incertae sedis</taxon>
        <taxon>Mucoromycota</taxon>
        <taxon>Glomeromycotina</taxon>
        <taxon>Glomeromycetes</taxon>
        <taxon>Diversisporales</taxon>
        <taxon>Gigasporaceae</taxon>
        <taxon>Gigaspora</taxon>
    </lineage>
</organism>
<reference evidence="1 2" key="1">
    <citation type="submission" date="2021-06" db="EMBL/GenBank/DDBJ databases">
        <authorList>
            <person name="Kallberg Y."/>
            <person name="Tangrot J."/>
            <person name="Rosling A."/>
        </authorList>
    </citation>
    <scope>NUCLEOTIDE SEQUENCE [LARGE SCALE GENOMIC DNA]</scope>
    <source>
        <strain evidence="1 2">120-4 pot B 10/14</strain>
    </source>
</reference>
<dbReference type="Proteomes" id="UP000789901">
    <property type="component" value="Unassembled WGS sequence"/>
</dbReference>
<gene>
    <name evidence="1" type="ORF">GMARGA_LOCUS41536</name>
</gene>
<sequence>RIFIDPLLCYITSKEDLGYEIKMEKTTNWARQLYKQQKIKFFMLAYADDTTWIAANKSIITEITEIASKFFELNNI</sequence>
<comment type="caution">
    <text evidence="1">The sequence shown here is derived from an EMBL/GenBank/DDBJ whole genome shotgun (WGS) entry which is preliminary data.</text>
</comment>
<feature type="non-terminal residue" evidence="1">
    <location>
        <position position="1"/>
    </location>
</feature>
<protein>
    <submittedName>
        <fullName evidence="1">34003_t:CDS:1</fullName>
    </submittedName>
</protein>
<evidence type="ECO:0000313" key="1">
    <source>
        <dbReference type="EMBL" id="CAG8852715.1"/>
    </source>
</evidence>
<keyword evidence="2" id="KW-1185">Reference proteome</keyword>
<dbReference type="EMBL" id="CAJVQB010115480">
    <property type="protein sequence ID" value="CAG8852715.1"/>
    <property type="molecule type" value="Genomic_DNA"/>
</dbReference>